<dbReference type="EMBL" id="GBXM01017557">
    <property type="protein sequence ID" value="JAH91020.1"/>
    <property type="molecule type" value="Transcribed_RNA"/>
</dbReference>
<reference evidence="1" key="2">
    <citation type="journal article" date="2015" name="Fish Shellfish Immunol.">
        <title>Early steps in the European eel (Anguilla anguilla)-Vibrio vulnificus interaction in the gills: Role of the RtxA13 toxin.</title>
        <authorList>
            <person name="Callol A."/>
            <person name="Pajuelo D."/>
            <person name="Ebbesson L."/>
            <person name="Teles M."/>
            <person name="MacKenzie S."/>
            <person name="Amaro C."/>
        </authorList>
    </citation>
    <scope>NUCLEOTIDE SEQUENCE</scope>
</reference>
<name>A0A0E9WN57_ANGAN</name>
<organism evidence="1">
    <name type="scientific">Anguilla anguilla</name>
    <name type="common">European freshwater eel</name>
    <name type="synonym">Muraena anguilla</name>
    <dbReference type="NCBI Taxonomy" id="7936"/>
    <lineage>
        <taxon>Eukaryota</taxon>
        <taxon>Metazoa</taxon>
        <taxon>Chordata</taxon>
        <taxon>Craniata</taxon>
        <taxon>Vertebrata</taxon>
        <taxon>Euteleostomi</taxon>
        <taxon>Actinopterygii</taxon>
        <taxon>Neopterygii</taxon>
        <taxon>Teleostei</taxon>
        <taxon>Anguilliformes</taxon>
        <taxon>Anguillidae</taxon>
        <taxon>Anguilla</taxon>
    </lineage>
</organism>
<protein>
    <submittedName>
        <fullName evidence="1">Uncharacterized protein</fullName>
    </submittedName>
</protein>
<accession>A0A0E9WN57</accession>
<dbReference type="AlphaFoldDB" id="A0A0E9WN57"/>
<reference evidence="1" key="1">
    <citation type="submission" date="2014-11" db="EMBL/GenBank/DDBJ databases">
        <authorList>
            <person name="Amaro Gonzalez C."/>
        </authorList>
    </citation>
    <scope>NUCLEOTIDE SEQUENCE</scope>
</reference>
<evidence type="ECO:0000313" key="1">
    <source>
        <dbReference type="EMBL" id="JAH91020.1"/>
    </source>
</evidence>
<sequence>MDEYGRIVSSCCLDVACLPAPRSLLPLLSVITLVMTKYPF</sequence>
<proteinExistence type="predicted"/>